<accession>A0A8J6L6C4</accession>
<evidence type="ECO:0000313" key="2">
    <source>
        <dbReference type="EMBL" id="KAH0809120.1"/>
    </source>
</evidence>
<reference evidence="2" key="1">
    <citation type="journal article" date="2020" name="J Insects Food Feed">
        <title>The yellow mealworm (Tenebrio molitor) genome: a resource for the emerging insects as food and feed industry.</title>
        <authorList>
            <person name="Eriksson T."/>
            <person name="Andere A."/>
            <person name="Kelstrup H."/>
            <person name="Emery V."/>
            <person name="Picard C."/>
        </authorList>
    </citation>
    <scope>NUCLEOTIDE SEQUENCE</scope>
    <source>
        <strain evidence="2">Stoneville</strain>
        <tissue evidence="2">Whole head</tissue>
    </source>
</reference>
<dbReference type="Proteomes" id="UP000719412">
    <property type="component" value="Unassembled WGS sequence"/>
</dbReference>
<proteinExistence type="predicted"/>
<keyword evidence="3" id="KW-1185">Reference proteome</keyword>
<evidence type="ECO:0000256" key="1">
    <source>
        <dbReference type="SAM" id="MobiDB-lite"/>
    </source>
</evidence>
<reference evidence="2" key="2">
    <citation type="submission" date="2021-08" db="EMBL/GenBank/DDBJ databases">
        <authorList>
            <person name="Eriksson T."/>
        </authorList>
    </citation>
    <scope>NUCLEOTIDE SEQUENCE</scope>
    <source>
        <strain evidence="2">Stoneville</strain>
        <tissue evidence="2">Whole head</tissue>
    </source>
</reference>
<dbReference type="AlphaFoldDB" id="A0A8J6L6C4"/>
<name>A0A8J6L6C4_TENMO</name>
<feature type="region of interest" description="Disordered" evidence="1">
    <location>
        <begin position="42"/>
        <end position="81"/>
    </location>
</feature>
<sequence length="230" mass="25229">MSLRNTERRGMGRSTGGPLIYYKTRTPLLNITYDGEMAPTAAPAQAPARMDQGAATQGQGGCPSKGRRDTPNAPQQFKMKKEKVDRLDVSPFVEGPSGARDRPFDMLVYVRRCDALLECAQIAGQRSAETPQPSARRHNRTTDGCAAASVGRVFSIYVLKLLGCWVDEFTYRAVARSRRHLLAHTLDSITLRAYLAGRGRRIRAADVSTSVELKKRSRDAPSEDDASGSV</sequence>
<organism evidence="2 3">
    <name type="scientific">Tenebrio molitor</name>
    <name type="common">Yellow mealworm beetle</name>
    <dbReference type="NCBI Taxonomy" id="7067"/>
    <lineage>
        <taxon>Eukaryota</taxon>
        <taxon>Metazoa</taxon>
        <taxon>Ecdysozoa</taxon>
        <taxon>Arthropoda</taxon>
        <taxon>Hexapoda</taxon>
        <taxon>Insecta</taxon>
        <taxon>Pterygota</taxon>
        <taxon>Neoptera</taxon>
        <taxon>Endopterygota</taxon>
        <taxon>Coleoptera</taxon>
        <taxon>Polyphaga</taxon>
        <taxon>Cucujiformia</taxon>
        <taxon>Tenebrionidae</taxon>
        <taxon>Tenebrio</taxon>
    </lineage>
</organism>
<gene>
    <name evidence="2" type="ORF">GEV33_013674</name>
</gene>
<dbReference type="EMBL" id="JABDTM020028320">
    <property type="protein sequence ID" value="KAH0809120.1"/>
    <property type="molecule type" value="Genomic_DNA"/>
</dbReference>
<evidence type="ECO:0000313" key="3">
    <source>
        <dbReference type="Proteomes" id="UP000719412"/>
    </source>
</evidence>
<comment type="caution">
    <text evidence="2">The sequence shown here is derived from an EMBL/GenBank/DDBJ whole genome shotgun (WGS) entry which is preliminary data.</text>
</comment>
<protein>
    <submittedName>
        <fullName evidence="2">Uncharacterized protein</fullName>
    </submittedName>
</protein>